<proteinExistence type="predicted"/>
<sequence length="117" mass="12609">MNRILTTGLLLGTALFSGTVHAQPAQANVMMLAQANDRCMTTYAVRMTKTDAADDAIFAAAAEGCKELKVQLFGAIDKEYPADQASGLKSQLDAAEMPNFMKLLQKIRTGRQQRGGN</sequence>
<accession>A0A2W5KXU3</accession>
<comment type="caution">
    <text evidence="2">The sequence shown here is derived from an EMBL/GenBank/DDBJ whole genome shotgun (WGS) entry which is preliminary data.</text>
</comment>
<evidence type="ECO:0000313" key="2">
    <source>
        <dbReference type="EMBL" id="PZQ21841.1"/>
    </source>
</evidence>
<keyword evidence="1" id="KW-0732">Signal</keyword>
<dbReference type="Proteomes" id="UP000248597">
    <property type="component" value="Unassembled WGS sequence"/>
</dbReference>
<evidence type="ECO:0008006" key="4">
    <source>
        <dbReference type="Google" id="ProtNLM"/>
    </source>
</evidence>
<gene>
    <name evidence="2" type="ORF">DI569_10425</name>
</gene>
<feature type="signal peptide" evidence="1">
    <location>
        <begin position="1"/>
        <end position="22"/>
    </location>
</feature>
<dbReference type="EMBL" id="QFPJ01000022">
    <property type="protein sequence ID" value="PZQ21841.1"/>
    <property type="molecule type" value="Genomic_DNA"/>
</dbReference>
<organism evidence="2 3">
    <name type="scientific">Sphingopyxis macrogoltabida</name>
    <name type="common">Sphingomonas macrogoltabidus</name>
    <dbReference type="NCBI Taxonomy" id="33050"/>
    <lineage>
        <taxon>Bacteria</taxon>
        <taxon>Pseudomonadati</taxon>
        <taxon>Pseudomonadota</taxon>
        <taxon>Alphaproteobacteria</taxon>
        <taxon>Sphingomonadales</taxon>
        <taxon>Sphingomonadaceae</taxon>
        <taxon>Sphingopyxis</taxon>
    </lineage>
</organism>
<reference evidence="2 3" key="1">
    <citation type="submission" date="2017-08" db="EMBL/GenBank/DDBJ databases">
        <title>Infants hospitalized years apart are colonized by the same room-sourced microbial strains.</title>
        <authorList>
            <person name="Brooks B."/>
            <person name="Olm M.R."/>
            <person name="Firek B.A."/>
            <person name="Baker R."/>
            <person name="Thomas B.C."/>
            <person name="Morowitz M.J."/>
            <person name="Banfield J.F."/>
        </authorList>
    </citation>
    <scope>NUCLEOTIDE SEQUENCE [LARGE SCALE GENOMIC DNA]</scope>
    <source>
        <strain evidence="2">S2_005_003_R2_47</strain>
    </source>
</reference>
<evidence type="ECO:0000256" key="1">
    <source>
        <dbReference type="SAM" id="SignalP"/>
    </source>
</evidence>
<name>A0A2W5KXU3_SPHMC</name>
<feature type="chain" id="PRO_5016108618" description="UrcA family protein" evidence="1">
    <location>
        <begin position="23"/>
        <end position="117"/>
    </location>
</feature>
<protein>
    <recommendedName>
        <fullName evidence="4">UrcA family protein</fullName>
    </recommendedName>
</protein>
<evidence type="ECO:0000313" key="3">
    <source>
        <dbReference type="Proteomes" id="UP000248597"/>
    </source>
</evidence>
<dbReference type="AlphaFoldDB" id="A0A2W5KXU3"/>